<dbReference type="PANTHER" id="PTHR43284:SF1">
    <property type="entry name" value="ASPARAGINE SYNTHETASE"/>
    <property type="match status" value="1"/>
</dbReference>
<dbReference type="Gene3D" id="3.60.20.10">
    <property type="entry name" value="Glutamine Phosphoribosylpyrophosphate, subunit 1, domain 1"/>
    <property type="match status" value="1"/>
</dbReference>
<dbReference type="EMBL" id="JACNIG010000422">
    <property type="protein sequence ID" value="MBC8434351.1"/>
    <property type="molecule type" value="Genomic_DNA"/>
</dbReference>
<comment type="catalytic activity">
    <reaction evidence="3">
        <text>L-aspartate + L-glutamine + ATP + H2O = L-asparagine + L-glutamate + AMP + diphosphate + H(+)</text>
        <dbReference type="Rhea" id="RHEA:12228"/>
        <dbReference type="ChEBI" id="CHEBI:15377"/>
        <dbReference type="ChEBI" id="CHEBI:15378"/>
        <dbReference type="ChEBI" id="CHEBI:29985"/>
        <dbReference type="ChEBI" id="CHEBI:29991"/>
        <dbReference type="ChEBI" id="CHEBI:30616"/>
        <dbReference type="ChEBI" id="CHEBI:33019"/>
        <dbReference type="ChEBI" id="CHEBI:58048"/>
        <dbReference type="ChEBI" id="CHEBI:58359"/>
        <dbReference type="ChEBI" id="CHEBI:456215"/>
        <dbReference type="EC" id="6.3.5.4"/>
    </reaction>
</comment>
<feature type="non-terminal residue" evidence="5">
    <location>
        <position position="107"/>
    </location>
</feature>
<dbReference type="InterPro" id="IPR017932">
    <property type="entry name" value="GATase_2_dom"/>
</dbReference>
<name>A0A8J6P8H9_9BACT</name>
<protein>
    <recommendedName>
        <fullName evidence="2">asparagine synthase (glutamine-hydrolyzing)</fullName>
        <ecNumber evidence="2">6.3.5.4</ecNumber>
    </recommendedName>
</protein>
<dbReference type="Pfam" id="PF13522">
    <property type="entry name" value="GATase_6"/>
    <property type="match status" value="1"/>
</dbReference>
<dbReference type="Proteomes" id="UP000605201">
    <property type="component" value="Unassembled WGS sequence"/>
</dbReference>
<dbReference type="InterPro" id="IPR051786">
    <property type="entry name" value="ASN_synthetase/amidase"/>
</dbReference>
<dbReference type="GO" id="GO:0004066">
    <property type="term" value="F:asparagine synthase (glutamine-hydrolyzing) activity"/>
    <property type="evidence" value="ECO:0007669"/>
    <property type="project" value="UniProtKB-EC"/>
</dbReference>
<evidence type="ECO:0000313" key="5">
    <source>
        <dbReference type="EMBL" id="MBC8434351.1"/>
    </source>
</evidence>
<organism evidence="5 6">
    <name type="scientific">Candidatus Desulfatibia vada</name>
    <dbReference type="NCBI Taxonomy" id="2841696"/>
    <lineage>
        <taxon>Bacteria</taxon>
        <taxon>Pseudomonadati</taxon>
        <taxon>Thermodesulfobacteriota</taxon>
        <taxon>Desulfobacteria</taxon>
        <taxon>Desulfobacterales</taxon>
        <taxon>Desulfobacterales incertae sedis</taxon>
        <taxon>Candidatus Desulfatibia</taxon>
    </lineage>
</organism>
<comment type="pathway">
    <text evidence="1">Amino-acid biosynthesis; L-asparagine biosynthesis; L-asparagine from L-aspartate (L-Gln route): step 1/1.</text>
</comment>
<dbReference type="PROSITE" id="PS51278">
    <property type="entry name" value="GATASE_TYPE_2"/>
    <property type="match status" value="1"/>
</dbReference>
<gene>
    <name evidence="5" type="ORF">H8D96_20780</name>
</gene>
<evidence type="ECO:0000256" key="1">
    <source>
        <dbReference type="ARBA" id="ARBA00005187"/>
    </source>
</evidence>
<dbReference type="AlphaFoldDB" id="A0A8J6P8H9"/>
<dbReference type="EC" id="6.3.5.4" evidence="2"/>
<dbReference type="InterPro" id="IPR029055">
    <property type="entry name" value="Ntn_hydrolases_N"/>
</dbReference>
<reference evidence="5 6" key="1">
    <citation type="submission" date="2020-08" db="EMBL/GenBank/DDBJ databases">
        <title>Bridging the membrane lipid divide: bacteria of the FCB group superphylum have the potential to synthesize archaeal ether lipids.</title>
        <authorList>
            <person name="Villanueva L."/>
            <person name="Von Meijenfeldt F.A.B."/>
            <person name="Westbye A.B."/>
            <person name="Yadav S."/>
            <person name="Hopmans E.C."/>
            <person name="Dutilh B.E."/>
            <person name="Sinninghe Damste J.S."/>
        </authorList>
    </citation>
    <scope>NUCLEOTIDE SEQUENCE [LARGE SCALE GENOMIC DNA]</scope>
    <source>
        <strain evidence="5">NIOZ-UU17</strain>
    </source>
</reference>
<dbReference type="PANTHER" id="PTHR43284">
    <property type="entry name" value="ASPARAGINE SYNTHETASE (GLUTAMINE-HYDROLYZING)"/>
    <property type="match status" value="1"/>
</dbReference>
<proteinExistence type="predicted"/>
<evidence type="ECO:0000256" key="2">
    <source>
        <dbReference type="ARBA" id="ARBA00012737"/>
    </source>
</evidence>
<accession>A0A8J6P8H9</accession>
<evidence type="ECO:0000256" key="3">
    <source>
        <dbReference type="ARBA" id="ARBA00048741"/>
    </source>
</evidence>
<evidence type="ECO:0000259" key="4">
    <source>
        <dbReference type="PROSITE" id="PS51278"/>
    </source>
</evidence>
<dbReference type="GO" id="GO:0005829">
    <property type="term" value="C:cytosol"/>
    <property type="evidence" value="ECO:0007669"/>
    <property type="project" value="TreeGrafter"/>
</dbReference>
<sequence length="107" mass="12051">MCGIVGFRTNRDVGRLRESLPQATSKLIHRGPDDTGLFFDREAGVGLGHRRLSVIDLSEAGRQPMASDDGMVHIVYNGEIYNFQDIRTTLEGRGHRFRTETDTEVIF</sequence>
<comment type="caution">
    <text evidence="5">The sequence shown here is derived from an EMBL/GenBank/DDBJ whole genome shotgun (WGS) entry which is preliminary data.</text>
</comment>
<evidence type="ECO:0000313" key="6">
    <source>
        <dbReference type="Proteomes" id="UP000605201"/>
    </source>
</evidence>
<feature type="domain" description="Glutamine amidotransferase type-2" evidence="4">
    <location>
        <begin position="2"/>
        <end position="107"/>
    </location>
</feature>
<dbReference type="SUPFAM" id="SSF56235">
    <property type="entry name" value="N-terminal nucleophile aminohydrolases (Ntn hydrolases)"/>
    <property type="match status" value="1"/>
</dbReference>